<dbReference type="EMBL" id="LLXI01002843">
    <property type="protein sequence ID" value="PKY58091.1"/>
    <property type="molecule type" value="Genomic_DNA"/>
</dbReference>
<protein>
    <submittedName>
        <fullName evidence="1">Uncharacterized protein</fullName>
    </submittedName>
</protein>
<comment type="caution">
    <text evidence="1">The sequence shown here is derived from an EMBL/GenBank/DDBJ whole genome shotgun (WGS) entry which is preliminary data.</text>
</comment>
<evidence type="ECO:0000313" key="2">
    <source>
        <dbReference type="Proteomes" id="UP000234323"/>
    </source>
</evidence>
<name>A0A2I1HGT5_9GLOM</name>
<organism evidence="1 2">
    <name type="scientific">Rhizophagus irregularis</name>
    <dbReference type="NCBI Taxonomy" id="588596"/>
    <lineage>
        <taxon>Eukaryota</taxon>
        <taxon>Fungi</taxon>
        <taxon>Fungi incertae sedis</taxon>
        <taxon>Mucoromycota</taxon>
        <taxon>Glomeromycotina</taxon>
        <taxon>Glomeromycetes</taxon>
        <taxon>Glomerales</taxon>
        <taxon>Glomeraceae</taxon>
        <taxon>Rhizophagus</taxon>
    </lineage>
</organism>
<keyword evidence="2" id="KW-1185">Reference proteome</keyword>
<accession>A0A2I1HGT5</accession>
<gene>
    <name evidence="1" type="ORF">RhiirA4_411979</name>
</gene>
<proteinExistence type="predicted"/>
<sequence length="67" mass="7935">MYILERIYCSKDDYHIALNEKIMKNDAELHRSVKKVMGVIIGLLKDRIKVDDSPDNKRARTKKFIKE</sequence>
<reference evidence="1 2" key="1">
    <citation type="submission" date="2015-10" db="EMBL/GenBank/DDBJ databases">
        <title>Genome analyses suggest a sexual origin of heterokaryosis in a supposedly ancient asexual fungus.</title>
        <authorList>
            <person name="Ropars J."/>
            <person name="Sedzielewska K."/>
            <person name="Noel J."/>
            <person name="Charron P."/>
            <person name="Farinelli L."/>
            <person name="Marton T."/>
            <person name="Kruger M."/>
            <person name="Pelin A."/>
            <person name="Brachmann A."/>
            <person name="Corradi N."/>
        </authorList>
    </citation>
    <scope>NUCLEOTIDE SEQUENCE [LARGE SCALE GENOMIC DNA]</scope>
    <source>
        <strain evidence="1 2">A4</strain>
    </source>
</reference>
<dbReference type="Proteomes" id="UP000234323">
    <property type="component" value="Unassembled WGS sequence"/>
</dbReference>
<evidence type="ECO:0000313" key="1">
    <source>
        <dbReference type="EMBL" id="PKY58091.1"/>
    </source>
</evidence>
<dbReference type="AlphaFoldDB" id="A0A2I1HGT5"/>